<dbReference type="Gene3D" id="2.60.40.4070">
    <property type="match status" value="1"/>
</dbReference>
<comment type="caution">
    <text evidence="1">The sequence shown here is derived from an EMBL/GenBank/DDBJ whole genome shotgun (WGS) entry which is preliminary data.</text>
</comment>
<dbReference type="InterPro" id="IPR013783">
    <property type="entry name" value="Ig-like_fold"/>
</dbReference>
<sequence>MALALVLCLDGTAAAWSGITHYHINRSVGVEPTAAFGISGTGPDMIIEWTGRGPSIPDEKGARQNWSDYFHSPNPKITGDSRPFADKPNFGYLMLKVSGKNGSVSAEERARALGWGGHNAADWVAHSDNLFPICAKGTRGEKKHFIGECLYDMYSFITRGPMYQPLSISFVFDDRQIYKALFNYRLIAIHESTIDDDEDKPGERELKQKTLKTTLPKSFIRGRILRWSLKMTLVQFAYAKSPVAVDPVKRLKFVASMQKKQVESNLALSEMSVNAWTNVLTPRGSIPDFAGQVVPYYKKPLMAVPAGLSLSSATFKAAATSPEEEWVSQETNSISADEEDALLWDAIIDSACAKGLIAIDETETPEGLYSVNVSVIDEQGLLDEVVGTIERVSADGAYEEPLGLFWKRLLIEGEADPDRLADLSGPNITDPFPLAGSFINSSAPEVRAKIGDDPFGTGVDTESVAFTIDGIEAAPLFVDGLAAYRPQTILADGAHQVLVSARDLAGNKGSMSWTFIVDTVGPRLCYNVKNRIINSSRPRAEVLVLPDEPVSYVVKIHPIVGGYPNYGTVLFENVLPTFSAGQRQILWSGVDSNGNRVAAGDYMMRFNAHDRAGNSKALKINVKVEKSN</sequence>
<dbReference type="EMBL" id="MELI01000032">
    <property type="protein sequence ID" value="OFW34767.1"/>
    <property type="molecule type" value="Genomic_DNA"/>
</dbReference>
<dbReference type="AlphaFoldDB" id="A0A1F2UP74"/>
<dbReference type="GO" id="GO:0005975">
    <property type="term" value="P:carbohydrate metabolic process"/>
    <property type="evidence" value="ECO:0007669"/>
    <property type="project" value="UniProtKB-ARBA"/>
</dbReference>
<reference evidence="1 2" key="1">
    <citation type="journal article" date="2016" name="Nat. Commun.">
        <title>Thousands of microbial genomes shed light on interconnected biogeochemical processes in an aquifer system.</title>
        <authorList>
            <person name="Anantharaman K."/>
            <person name="Brown C.T."/>
            <person name="Hug L.A."/>
            <person name="Sharon I."/>
            <person name="Castelle C.J."/>
            <person name="Probst A.J."/>
            <person name="Thomas B.C."/>
            <person name="Singh A."/>
            <person name="Wilkins M.J."/>
            <person name="Karaoz U."/>
            <person name="Brodie E.L."/>
            <person name="Williams K.H."/>
            <person name="Hubbard S.S."/>
            <person name="Banfield J.F."/>
        </authorList>
    </citation>
    <scope>NUCLEOTIDE SEQUENCE [LARGE SCALE GENOMIC DNA]</scope>
</reference>
<name>A0A1F2UP74_9ACTN</name>
<protein>
    <recommendedName>
        <fullName evidence="3">FlgD Ig-like domain-containing protein</fullName>
    </recommendedName>
</protein>
<evidence type="ECO:0008006" key="3">
    <source>
        <dbReference type="Google" id="ProtNLM"/>
    </source>
</evidence>
<proteinExistence type="predicted"/>
<evidence type="ECO:0000313" key="1">
    <source>
        <dbReference type="EMBL" id="OFW34767.1"/>
    </source>
</evidence>
<accession>A0A1F2UP74</accession>
<gene>
    <name evidence="1" type="ORF">A2074_04710</name>
</gene>
<dbReference type="Proteomes" id="UP000178086">
    <property type="component" value="Unassembled WGS sequence"/>
</dbReference>
<organism evidence="1 2">
    <name type="scientific">Candidatus Aquicultor primus</name>
    <dbReference type="NCBI Taxonomy" id="1797195"/>
    <lineage>
        <taxon>Bacteria</taxon>
        <taxon>Bacillati</taxon>
        <taxon>Actinomycetota</taxon>
        <taxon>Candidatus Aquicultoria</taxon>
        <taxon>Candidatus Aquicultorales</taxon>
        <taxon>Candidatus Aquicultoraceae</taxon>
        <taxon>Candidatus Aquicultor</taxon>
    </lineage>
</organism>
<evidence type="ECO:0000313" key="2">
    <source>
        <dbReference type="Proteomes" id="UP000178086"/>
    </source>
</evidence>
<dbReference type="Gene3D" id="2.60.40.10">
    <property type="entry name" value="Immunoglobulins"/>
    <property type="match status" value="1"/>
</dbReference>